<dbReference type="EC" id="2.7.11.1" evidence="1"/>
<dbReference type="SUPFAM" id="SSF50729">
    <property type="entry name" value="PH domain-like"/>
    <property type="match status" value="1"/>
</dbReference>
<evidence type="ECO:0000256" key="1">
    <source>
        <dbReference type="ARBA" id="ARBA00012513"/>
    </source>
</evidence>
<dbReference type="Gene3D" id="3.30.200.20">
    <property type="entry name" value="Phosphorylase Kinase, domain 1"/>
    <property type="match status" value="1"/>
</dbReference>
<keyword evidence="5 11" id="KW-0418">Kinase</keyword>
<dbReference type="SMART" id="SM00220">
    <property type="entry name" value="S_TKc"/>
    <property type="match status" value="1"/>
</dbReference>
<reference evidence="11 12" key="1">
    <citation type="submission" date="2020-08" db="EMBL/GenBank/DDBJ databases">
        <authorList>
            <person name="Newling K."/>
            <person name="Davey J."/>
            <person name="Forrester S."/>
        </authorList>
    </citation>
    <scope>NUCLEOTIDE SEQUENCE [LARGE SCALE GENOMIC DNA]</scope>
    <source>
        <strain evidence="12">Crithidia deanei Carvalho (ATCC PRA-265)</strain>
    </source>
</reference>
<feature type="compositionally biased region" description="Polar residues" evidence="9">
    <location>
        <begin position="180"/>
        <end position="195"/>
    </location>
</feature>
<keyword evidence="12" id="KW-1185">Reference proteome</keyword>
<evidence type="ECO:0000256" key="3">
    <source>
        <dbReference type="ARBA" id="ARBA00022679"/>
    </source>
</evidence>
<dbReference type="PROSITE" id="PS00108">
    <property type="entry name" value="PROTEIN_KINASE_ST"/>
    <property type="match status" value="1"/>
</dbReference>
<feature type="compositionally biased region" description="Polar residues" evidence="9">
    <location>
        <begin position="1015"/>
        <end position="1038"/>
    </location>
</feature>
<keyword evidence="2" id="KW-0723">Serine/threonine-protein kinase</keyword>
<dbReference type="PANTHER" id="PTHR24356">
    <property type="entry name" value="SERINE/THREONINE-PROTEIN KINASE"/>
    <property type="match status" value="1"/>
</dbReference>
<dbReference type="Pfam" id="PF07714">
    <property type="entry name" value="PK_Tyr_Ser-Thr"/>
    <property type="match status" value="1"/>
</dbReference>
<feature type="region of interest" description="Disordered" evidence="9">
    <location>
        <begin position="207"/>
        <end position="260"/>
    </location>
</feature>
<evidence type="ECO:0000256" key="8">
    <source>
        <dbReference type="ARBA" id="ARBA00048679"/>
    </source>
</evidence>
<feature type="region of interest" description="Disordered" evidence="9">
    <location>
        <begin position="104"/>
        <end position="160"/>
    </location>
</feature>
<dbReference type="PROSITE" id="PS50011">
    <property type="entry name" value="PROTEIN_KINASE_DOM"/>
    <property type="match status" value="1"/>
</dbReference>
<feature type="compositionally biased region" description="Acidic residues" evidence="9">
    <location>
        <begin position="333"/>
        <end position="345"/>
    </location>
</feature>
<accession>A0A7G2C791</accession>
<dbReference type="SUPFAM" id="SSF56112">
    <property type="entry name" value="Protein kinase-like (PK-like)"/>
    <property type="match status" value="1"/>
</dbReference>
<gene>
    <name evidence="11" type="ORF">ADEAN_000127500</name>
</gene>
<evidence type="ECO:0000313" key="12">
    <source>
        <dbReference type="Proteomes" id="UP000515908"/>
    </source>
</evidence>
<sequence length="1062" mass="115509">MNTLRLPSSARHTPRLFSGDRRSTLPANPTADDTVRVVLSGHLADEGDSEEDSAPQPFHQRSRSAPDSKENPPRTFAGADIVVTEYPSPTNDALEVFTMDSPLRHKKEGSNSNHNNSGSVVNVINTDRPNSPDEESTSTTNNQHYSTITNYNSTTGNSISAPHAAESVLSLTMKPEQLPSPCNTQSEDGNSNRTSMNLHYIPRQARHADPQLPSKEPPASSADQVTVETSRTEKEESTAEHSTIDKSSGSPDARLLDNANSCSTAAPPFYNHSEGHTPLVGISPKSSLVTPSGAYGESSEPRQGQRPRETSSPYAGLRVQFSNHTTHFPSETVSDESSNDDDEERGEERERALQPLQLKPSHNNEAANTFARVLQSVSNSDAVGGLTGWQRPGGETSPAPATQDSREGSLLKSFSLPHNSSFRRNSRSAFDHELGSGSMGKPNLNNSLSDGFFFPVGAVRSSVLEEAIEAGNVPFRSVAVKMIHKMDLTKPSFHKAFYNEALMADQLHHPCLVNIYGVSEDEHEFYFVMDLAENGNLDGYMKKFGVADTREMAPRFMADVVLALEYLADGACHPYKRPLPELQASEAGSSFACTPRPLDGKEAGLSPNGGGASLSTTSLLAEEEVRRGMVIHKDLKPENILLTWDYHLKLGDFGAGCFLGDDTANTFTGSPSYMAPEVVLESKAGPYSDLWSLGCVLYELLEGKPLFTGATDYLVLQEVKKFRPESLQFSEGVSEAGQSLVRALLQVDPEKRLGSQQNFDALKQHPFFHEVDWDCVLQTTNITTRNTDYTTELLEYLHPSERVEFCSPVEVEACPVSIPFRDNEEAMMVLVLTDAGRLFVVNPAEEDPALVVPWEAELRVTVRSADRFTLSVPDVRGKFVLKDVNRRADLWGLKLGEAVAKAKKEKLCPKPAGGVPSMAFHLPLNRVPSAQGTLLNHLRSTPRSSRPATKGTPTMTVTIASRTGKLEGSSSQSCSLVDSYTGNSLGTPRLFTPNTAVGSGHSSGGEGKGTKSSTATRPRSFSMKSIMSNYTNHHNSLNQKEENTTGQTGEGEKKTRPLSGIK</sequence>
<name>A0A7G2C791_9TRYP</name>
<feature type="region of interest" description="Disordered" evidence="9">
    <location>
        <begin position="175"/>
        <end position="195"/>
    </location>
</feature>
<keyword evidence="4" id="KW-0547">Nucleotide-binding</keyword>
<dbReference type="EMBL" id="LR877146">
    <property type="protein sequence ID" value="CAD2213832.1"/>
    <property type="molecule type" value="Genomic_DNA"/>
</dbReference>
<dbReference type="Gene3D" id="1.10.510.10">
    <property type="entry name" value="Transferase(Phosphotransferase) domain 1"/>
    <property type="match status" value="2"/>
</dbReference>
<feature type="region of interest" description="Disordered" evidence="9">
    <location>
        <begin position="383"/>
        <end position="422"/>
    </location>
</feature>
<evidence type="ECO:0000259" key="10">
    <source>
        <dbReference type="PROSITE" id="PS50011"/>
    </source>
</evidence>
<feature type="compositionally biased region" description="Low complexity" evidence="9">
    <location>
        <begin position="110"/>
        <end position="125"/>
    </location>
</feature>
<dbReference type="GO" id="GO:0005524">
    <property type="term" value="F:ATP binding"/>
    <property type="evidence" value="ECO:0007669"/>
    <property type="project" value="UniProtKB-KW"/>
</dbReference>
<evidence type="ECO:0000256" key="2">
    <source>
        <dbReference type="ARBA" id="ARBA00022527"/>
    </source>
</evidence>
<dbReference type="InterPro" id="IPR050236">
    <property type="entry name" value="Ser_Thr_kinase_AGC"/>
</dbReference>
<feature type="region of interest" description="Disordered" evidence="9">
    <location>
        <begin position="1"/>
        <end position="75"/>
    </location>
</feature>
<dbReference type="InterPro" id="IPR008271">
    <property type="entry name" value="Ser/Thr_kinase_AS"/>
</dbReference>
<keyword evidence="3" id="KW-0808">Transferase</keyword>
<evidence type="ECO:0000313" key="11">
    <source>
        <dbReference type="EMBL" id="CAD2213832.1"/>
    </source>
</evidence>
<feature type="domain" description="Protein kinase" evidence="10">
    <location>
        <begin position="428"/>
        <end position="768"/>
    </location>
</feature>
<feature type="compositionally biased region" description="Polar residues" evidence="9">
    <location>
        <begin position="137"/>
        <end position="160"/>
    </location>
</feature>
<evidence type="ECO:0000256" key="4">
    <source>
        <dbReference type="ARBA" id="ARBA00022741"/>
    </source>
</evidence>
<comment type="catalytic activity">
    <reaction evidence="8">
        <text>L-seryl-[protein] + ATP = O-phospho-L-seryl-[protein] + ADP + H(+)</text>
        <dbReference type="Rhea" id="RHEA:17989"/>
        <dbReference type="Rhea" id="RHEA-COMP:9863"/>
        <dbReference type="Rhea" id="RHEA-COMP:11604"/>
        <dbReference type="ChEBI" id="CHEBI:15378"/>
        <dbReference type="ChEBI" id="CHEBI:29999"/>
        <dbReference type="ChEBI" id="CHEBI:30616"/>
        <dbReference type="ChEBI" id="CHEBI:83421"/>
        <dbReference type="ChEBI" id="CHEBI:456216"/>
        <dbReference type="EC" id="2.7.11.1"/>
    </reaction>
</comment>
<protein>
    <recommendedName>
        <fullName evidence="1">non-specific serine/threonine protein kinase</fullName>
        <ecNumber evidence="1">2.7.11.1</ecNumber>
    </recommendedName>
</protein>
<feature type="region of interest" description="Disordered" evidence="9">
    <location>
        <begin position="275"/>
        <end position="362"/>
    </location>
</feature>
<dbReference type="VEuPathDB" id="TriTrypDB:ADEAN_000127500"/>
<feature type="compositionally biased region" description="Basic and acidic residues" evidence="9">
    <location>
        <begin position="230"/>
        <end position="244"/>
    </location>
</feature>
<evidence type="ECO:0000256" key="7">
    <source>
        <dbReference type="ARBA" id="ARBA00047899"/>
    </source>
</evidence>
<dbReference type="InterPro" id="IPR011009">
    <property type="entry name" value="Kinase-like_dom_sf"/>
</dbReference>
<organism evidence="11 12">
    <name type="scientific">Angomonas deanei</name>
    <dbReference type="NCBI Taxonomy" id="59799"/>
    <lineage>
        <taxon>Eukaryota</taxon>
        <taxon>Discoba</taxon>
        <taxon>Euglenozoa</taxon>
        <taxon>Kinetoplastea</taxon>
        <taxon>Metakinetoplastina</taxon>
        <taxon>Trypanosomatida</taxon>
        <taxon>Trypanosomatidae</taxon>
        <taxon>Strigomonadinae</taxon>
        <taxon>Angomonas</taxon>
    </lineage>
</organism>
<comment type="catalytic activity">
    <reaction evidence="7">
        <text>L-threonyl-[protein] + ATP = O-phospho-L-threonyl-[protein] + ADP + H(+)</text>
        <dbReference type="Rhea" id="RHEA:46608"/>
        <dbReference type="Rhea" id="RHEA-COMP:11060"/>
        <dbReference type="Rhea" id="RHEA-COMP:11605"/>
        <dbReference type="ChEBI" id="CHEBI:15378"/>
        <dbReference type="ChEBI" id="CHEBI:30013"/>
        <dbReference type="ChEBI" id="CHEBI:30616"/>
        <dbReference type="ChEBI" id="CHEBI:61977"/>
        <dbReference type="ChEBI" id="CHEBI:456216"/>
        <dbReference type="EC" id="2.7.11.1"/>
    </reaction>
</comment>
<dbReference type="AlphaFoldDB" id="A0A7G2C791"/>
<dbReference type="Pfam" id="PF00069">
    <property type="entry name" value="Pkinase"/>
    <property type="match status" value="1"/>
</dbReference>
<feature type="region of interest" description="Disordered" evidence="9">
    <location>
        <begin position="983"/>
        <end position="1062"/>
    </location>
</feature>
<dbReference type="PANTHER" id="PTHR24356:SF163">
    <property type="entry name" value="3-PHOSPHOINOSITIDE-DEPENDENT PROTEIN KINASE 1-RELATED"/>
    <property type="match status" value="1"/>
</dbReference>
<dbReference type="InterPro" id="IPR000719">
    <property type="entry name" value="Prot_kinase_dom"/>
</dbReference>
<dbReference type="Proteomes" id="UP000515908">
    <property type="component" value="Chromosome 02"/>
</dbReference>
<evidence type="ECO:0000256" key="9">
    <source>
        <dbReference type="SAM" id="MobiDB-lite"/>
    </source>
</evidence>
<dbReference type="GO" id="GO:0004674">
    <property type="term" value="F:protein serine/threonine kinase activity"/>
    <property type="evidence" value="ECO:0007669"/>
    <property type="project" value="UniProtKB-KW"/>
</dbReference>
<evidence type="ECO:0000256" key="5">
    <source>
        <dbReference type="ARBA" id="ARBA00022777"/>
    </source>
</evidence>
<dbReference type="InterPro" id="IPR001245">
    <property type="entry name" value="Ser-Thr/Tyr_kinase_cat_dom"/>
</dbReference>
<dbReference type="GO" id="GO:0035556">
    <property type="term" value="P:intracellular signal transduction"/>
    <property type="evidence" value="ECO:0007669"/>
    <property type="project" value="TreeGrafter"/>
</dbReference>
<proteinExistence type="predicted"/>
<feature type="compositionally biased region" description="Polar residues" evidence="9">
    <location>
        <begin position="983"/>
        <end position="997"/>
    </location>
</feature>
<keyword evidence="6" id="KW-0067">ATP-binding</keyword>
<evidence type="ECO:0000256" key="6">
    <source>
        <dbReference type="ARBA" id="ARBA00022840"/>
    </source>
</evidence>
<feature type="compositionally biased region" description="Polar residues" evidence="9">
    <location>
        <begin position="320"/>
        <end position="329"/>
    </location>
</feature>